<keyword evidence="5" id="KW-0406">Ion transport</keyword>
<evidence type="ECO:0000256" key="11">
    <source>
        <dbReference type="SAM" id="SignalP"/>
    </source>
</evidence>
<dbReference type="Proteomes" id="UP000054844">
    <property type="component" value="Unassembled WGS sequence"/>
</dbReference>
<dbReference type="Gene3D" id="3.40.190.10">
    <property type="entry name" value="Periplasmic binding protein-like II"/>
    <property type="match status" value="2"/>
</dbReference>
<dbReference type="InterPro" id="IPR001320">
    <property type="entry name" value="Iontro_rcpt_C"/>
</dbReference>
<evidence type="ECO:0000256" key="1">
    <source>
        <dbReference type="ARBA" id="ARBA00004141"/>
    </source>
</evidence>
<dbReference type="EMBL" id="LLWF02000015">
    <property type="protein sequence ID" value="ONH83915.1"/>
    <property type="molecule type" value="Genomic_DNA"/>
</dbReference>
<evidence type="ECO:0000256" key="6">
    <source>
        <dbReference type="ARBA" id="ARBA00023136"/>
    </source>
</evidence>
<dbReference type="PANTHER" id="PTHR18966">
    <property type="entry name" value="IONOTROPIC GLUTAMATE RECEPTOR"/>
    <property type="match status" value="1"/>
</dbReference>
<dbReference type="GO" id="GO:0015276">
    <property type="term" value="F:ligand-gated monoatomic ion channel activity"/>
    <property type="evidence" value="ECO:0007669"/>
    <property type="project" value="InterPro"/>
</dbReference>
<evidence type="ECO:0000256" key="9">
    <source>
        <dbReference type="ARBA" id="ARBA00023303"/>
    </source>
</evidence>
<dbReference type="OrthoDB" id="9799090at2"/>
<keyword evidence="11" id="KW-0732">Signal</keyword>
<proteinExistence type="predicted"/>
<dbReference type="InterPro" id="IPR001638">
    <property type="entry name" value="Solute-binding_3/MltF_N"/>
</dbReference>
<evidence type="ECO:0000256" key="8">
    <source>
        <dbReference type="ARBA" id="ARBA00023180"/>
    </source>
</evidence>
<comment type="subcellular location">
    <subcellularLocation>
        <location evidence="1">Membrane</location>
        <topology evidence="1">Multi-pass membrane protein</topology>
    </subcellularLocation>
</comment>
<dbReference type="Pfam" id="PF00060">
    <property type="entry name" value="Lig_chan"/>
    <property type="match status" value="1"/>
</dbReference>
<feature type="chain" id="PRO_5044062710" evidence="11">
    <location>
        <begin position="28"/>
        <end position="379"/>
    </location>
</feature>
<dbReference type="GeneID" id="99632565"/>
<dbReference type="RefSeq" id="WP_019462024.1">
    <property type="nucleotide sequence ID" value="NZ_AP031462.1"/>
</dbReference>
<feature type="transmembrane region" description="Helical" evidence="10">
    <location>
        <begin position="188"/>
        <end position="208"/>
    </location>
</feature>
<dbReference type="InterPro" id="IPR015683">
    <property type="entry name" value="Ionotropic_Glu_rcpt"/>
</dbReference>
<feature type="transmembrane region" description="Helical" evidence="10">
    <location>
        <begin position="155"/>
        <end position="176"/>
    </location>
</feature>
<keyword evidence="4 10" id="KW-1133">Transmembrane helix</keyword>
<keyword evidence="7" id="KW-0675">Receptor</keyword>
<keyword evidence="6 10" id="KW-0472">Membrane</keyword>
<reference evidence="15 17" key="2">
    <citation type="submission" date="2018-06" db="EMBL/GenBank/DDBJ databases">
        <authorList>
            <consortium name="Pathogen Informatics"/>
            <person name="Doyle S."/>
        </authorList>
    </citation>
    <scope>NUCLEOTIDE SEQUENCE [LARGE SCALE GENOMIC DNA]</scope>
    <source>
        <strain evidence="15 17">NCTC13291</strain>
    </source>
</reference>
<evidence type="ECO:0000313" key="14">
    <source>
        <dbReference type="EMBL" id="ONH83915.1"/>
    </source>
</evidence>
<dbReference type="SMART" id="SM00079">
    <property type="entry name" value="PBPe"/>
    <property type="match status" value="1"/>
</dbReference>
<dbReference type="SMART" id="SM00062">
    <property type="entry name" value="PBPb"/>
    <property type="match status" value="1"/>
</dbReference>
<reference evidence="14 16" key="1">
    <citation type="submission" date="2016-12" db="EMBL/GenBank/DDBJ databases">
        <title>Draft genome sequence of Roseomonas mucosa strain AU37, isolated from a peripheral intravenous catheter.</title>
        <authorList>
            <person name="Choudhury M.A."/>
            <person name="Sidjabat H.E."/>
            <person name="Wailan A.M."/>
            <person name="Zhang L."/>
            <person name="Marsh N.M."/>
            <person name="Rickard C.M."/>
            <person name="Davies M."/>
            <person name="Mcmillan D.J."/>
        </authorList>
    </citation>
    <scope>NUCLEOTIDE SEQUENCE [LARGE SCALE GENOMIC DNA]</scope>
    <source>
        <strain evidence="14 16">SAVE376</strain>
    </source>
</reference>
<gene>
    <name evidence="15" type="primary">glnH</name>
    <name evidence="14" type="ORF">APZ41_006915</name>
    <name evidence="15" type="ORF">NCTC13291_01516</name>
</gene>
<evidence type="ECO:0000256" key="10">
    <source>
        <dbReference type="SAM" id="Phobius"/>
    </source>
</evidence>
<evidence type="ECO:0000256" key="2">
    <source>
        <dbReference type="ARBA" id="ARBA00022448"/>
    </source>
</evidence>
<keyword evidence="16" id="KW-1185">Reference proteome</keyword>
<evidence type="ECO:0000259" key="13">
    <source>
        <dbReference type="SMART" id="SM00079"/>
    </source>
</evidence>
<dbReference type="AlphaFoldDB" id="A0A1S8D990"/>
<dbReference type="Proteomes" id="UP000254919">
    <property type="component" value="Unassembled WGS sequence"/>
</dbReference>
<keyword evidence="3 10" id="KW-0812">Transmembrane</keyword>
<protein>
    <submittedName>
        <fullName evidence="14">Amino acid ABC transporter substrate-binding protein</fullName>
    </submittedName>
    <submittedName>
        <fullName evidence="15">Glutamine-binding periplasmic protein</fullName>
    </submittedName>
</protein>
<organism evidence="14 16">
    <name type="scientific">Roseomonas mucosa</name>
    <dbReference type="NCBI Taxonomy" id="207340"/>
    <lineage>
        <taxon>Bacteria</taxon>
        <taxon>Pseudomonadati</taxon>
        <taxon>Pseudomonadota</taxon>
        <taxon>Alphaproteobacteria</taxon>
        <taxon>Acetobacterales</taxon>
        <taxon>Roseomonadaceae</taxon>
        <taxon>Roseomonas</taxon>
    </lineage>
</organism>
<evidence type="ECO:0000256" key="5">
    <source>
        <dbReference type="ARBA" id="ARBA00023065"/>
    </source>
</evidence>
<dbReference type="SUPFAM" id="SSF53850">
    <property type="entry name" value="Periplasmic binding protein-like II"/>
    <property type="match status" value="1"/>
</dbReference>
<evidence type="ECO:0000259" key="12">
    <source>
        <dbReference type="SMART" id="SM00062"/>
    </source>
</evidence>
<feature type="domain" description="Ionotropic glutamate receptor C-terminal" evidence="13">
    <location>
        <begin position="44"/>
        <end position="363"/>
    </location>
</feature>
<evidence type="ECO:0000313" key="15">
    <source>
        <dbReference type="EMBL" id="SUE39808.1"/>
    </source>
</evidence>
<dbReference type="Gene3D" id="1.10.287.70">
    <property type="match status" value="1"/>
</dbReference>
<dbReference type="Pfam" id="PF00497">
    <property type="entry name" value="SBP_bac_3"/>
    <property type="match status" value="1"/>
</dbReference>
<feature type="domain" description="Solute-binding protein family 3/N-terminal" evidence="12">
    <location>
        <begin position="44"/>
        <end position="372"/>
    </location>
</feature>
<keyword evidence="8" id="KW-0325">Glycoprotein</keyword>
<evidence type="ECO:0000256" key="3">
    <source>
        <dbReference type="ARBA" id="ARBA00022692"/>
    </source>
</evidence>
<evidence type="ECO:0000256" key="7">
    <source>
        <dbReference type="ARBA" id="ARBA00023170"/>
    </source>
</evidence>
<evidence type="ECO:0000256" key="4">
    <source>
        <dbReference type="ARBA" id="ARBA00022989"/>
    </source>
</evidence>
<name>A0A1S8D990_9PROT</name>
<feature type="signal peptide" evidence="11">
    <location>
        <begin position="1"/>
        <end position="27"/>
    </location>
</feature>
<dbReference type="STRING" id="207340.APZ41_006915"/>
<keyword evidence="2" id="KW-0813">Transport</keyword>
<feature type="transmembrane region" description="Helical" evidence="10">
    <location>
        <begin position="220"/>
        <end position="244"/>
    </location>
</feature>
<dbReference type="SUPFAM" id="SSF81324">
    <property type="entry name" value="Voltage-gated potassium channels"/>
    <property type="match status" value="1"/>
</dbReference>
<keyword evidence="9" id="KW-0407">Ion channel</keyword>
<evidence type="ECO:0000313" key="17">
    <source>
        <dbReference type="Proteomes" id="UP000254919"/>
    </source>
</evidence>
<dbReference type="GO" id="GO:0016020">
    <property type="term" value="C:membrane"/>
    <property type="evidence" value="ECO:0007669"/>
    <property type="project" value="UniProtKB-SubCell"/>
</dbReference>
<accession>A0A1S8D990</accession>
<sequence length="379" mass="40715">MRRPGPLAFLLLALALTAWLPPGPALAQPALAPAAPPPGFADRELVIGTKDAAPFAMKSAEGQWQGISIDLWRHVADGMGLRYRFEELPTVQALVDAVAAGRVDAGVAAITVTAARKRVIDFTQPFYATGLGVAVPSEGVTAWLPVLRTFLSFSFLQAVLALLGIALAVGVLIWLFERRHNKPYGGGPVRGLTAGVWWSAVAMTQAGAAQDGPVTTPGRILATVWMIASVVTIAVFIAGISSALTTQRLQGLVRNVNDLRGMRVGVVEGSSAAEFLTAQRVSWRGFPSPREGLAAVQKHQVDAFVHDRPLLSWMIRQDFSSLQLLGINLDVQNYAVALPEDNALRRSLDVALLDSLRGEWWQQTLFRYLGSAEIEGAGR</sequence>
<evidence type="ECO:0000313" key="16">
    <source>
        <dbReference type="Proteomes" id="UP000054844"/>
    </source>
</evidence>
<dbReference type="EMBL" id="UGVN01000001">
    <property type="protein sequence ID" value="SUE39808.1"/>
    <property type="molecule type" value="Genomic_DNA"/>
</dbReference>